<reference evidence="7 10" key="3">
    <citation type="submission" date="2024-01" db="EMBL/GenBank/DDBJ databases">
        <title>The diversity of rhizobia nodulating Mimosa spp. in eleven states of Brazil covering several biomes is determined by host plant, location, and edaphic factors.</title>
        <authorList>
            <person name="Rouws L."/>
            <person name="Barauna A."/>
            <person name="Beukes C."/>
            <person name="De Faria S.M."/>
            <person name="Gross E."/>
            <person name="Dos Reis Junior F.B."/>
            <person name="Simon M."/>
            <person name="Maluk M."/>
            <person name="Odee D.W."/>
            <person name="Kenicer G."/>
            <person name="Young J.P.W."/>
            <person name="Reis V.M."/>
            <person name="Zilli J."/>
            <person name="James E.K."/>
        </authorList>
    </citation>
    <scope>NUCLEOTIDE SEQUENCE [LARGE SCALE GENOMIC DNA]</scope>
    <source>
        <strain evidence="7 10">JHI1651</strain>
    </source>
</reference>
<evidence type="ECO:0000313" key="7">
    <source>
        <dbReference type="EMBL" id="MEO1757848.1"/>
    </source>
</evidence>
<dbReference type="Proteomes" id="UP001462961">
    <property type="component" value="Unassembled WGS sequence"/>
</dbReference>
<organism evidence="8 9">
    <name type="scientific">Paraburkholderia caribensis</name>
    <dbReference type="NCBI Taxonomy" id="75105"/>
    <lineage>
        <taxon>Bacteria</taxon>
        <taxon>Pseudomonadati</taxon>
        <taxon>Pseudomonadota</taxon>
        <taxon>Betaproteobacteria</taxon>
        <taxon>Burkholderiales</taxon>
        <taxon>Burkholderiaceae</taxon>
        <taxon>Paraburkholderia</taxon>
    </lineage>
</organism>
<keyword evidence="10" id="KW-1185">Reference proteome</keyword>
<keyword evidence="5" id="KW-0560">Oxidoreductase</keyword>
<dbReference type="Pfam" id="PF00881">
    <property type="entry name" value="Nitroreductase"/>
    <property type="match status" value="1"/>
</dbReference>
<comment type="cofactor">
    <cofactor evidence="1">
        <name>FMN</name>
        <dbReference type="ChEBI" id="CHEBI:58210"/>
    </cofactor>
</comment>
<feature type="domain" description="Nitroreductase" evidence="6">
    <location>
        <begin position="22"/>
        <end position="214"/>
    </location>
</feature>
<reference evidence="8" key="2">
    <citation type="submission" date="2016-06" db="EMBL/GenBank/DDBJ databases">
        <authorList>
            <person name="Huang P."/>
            <person name="Jiang X."/>
            <person name="Liu X."/>
        </authorList>
    </citation>
    <scope>NUCLEOTIDE SEQUENCE</scope>
    <source>
        <strain evidence="8">852011</strain>
    </source>
</reference>
<evidence type="ECO:0000256" key="2">
    <source>
        <dbReference type="ARBA" id="ARBA00007118"/>
    </source>
</evidence>
<name>A0A9Q6S789_9BURK</name>
<dbReference type="InterPro" id="IPR029479">
    <property type="entry name" value="Nitroreductase"/>
</dbReference>
<dbReference type="CDD" id="cd02136">
    <property type="entry name" value="PnbA_NfnB-like"/>
    <property type="match status" value="1"/>
</dbReference>
<evidence type="ECO:0000313" key="10">
    <source>
        <dbReference type="Proteomes" id="UP001462961"/>
    </source>
</evidence>
<accession>A0A9Q6S789</accession>
<protein>
    <submittedName>
        <fullName evidence="8">Nitrobenzoate reductase</fullName>
    </submittedName>
    <submittedName>
        <fullName evidence="7">Nitroreductase</fullName>
    </submittedName>
</protein>
<dbReference type="EMBL" id="CP015959">
    <property type="protein sequence ID" value="QLB66115.1"/>
    <property type="molecule type" value="Genomic_DNA"/>
</dbReference>
<comment type="similarity">
    <text evidence="2">Belongs to the nitroreductase family.</text>
</comment>
<dbReference type="EMBL" id="JAYLVJ010000043">
    <property type="protein sequence ID" value="MEO1757848.1"/>
    <property type="molecule type" value="Genomic_DNA"/>
</dbReference>
<evidence type="ECO:0000256" key="1">
    <source>
        <dbReference type="ARBA" id="ARBA00001917"/>
    </source>
</evidence>
<dbReference type="Proteomes" id="UP000509548">
    <property type="component" value="Chromosome 2"/>
</dbReference>
<dbReference type="SUPFAM" id="SSF55469">
    <property type="entry name" value="FMN-dependent nitroreductase-like"/>
    <property type="match status" value="1"/>
</dbReference>
<dbReference type="PANTHER" id="PTHR43673:SF2">
    <property type="entry name" value="NITROREDUCTASE"/>
    <property type="match status" value="1"/>
</dbReference>
<evidence type="ECO:0000313" key="9">
    <source>
        <dbReference type="Proteomes" id="UP000509548"/>
    </source>
</evidence>
<evidence type="ECO:0000256" key="4">
    <source>
        <dbReference type="ARBA" id="ARBA00022643"/>
    </source>
</evidence>
<keyword evidence="3" id="KW-0285">Flavoprotein</keyword>
<evidence type="ECO:0000259" key="6">
    <source>
        <dbReference type="Pfam" id="PF00881"/>
    </source>
</evidence>
<dbReference type="AlphaFoldDB" id="A0A9Q6S789"/>
<dbReference type="GO" id="GO:0016491">
    <property type="term" value="F:oxidoreductase activity"/>
    <property type="evidence" value="ECO:0007669"/>
    <property type="project" value="UniProtKB-KW"/>
</dbReference>
<dbReference type="RefSeq" id="WP_107202911.1">
    <property type="nucleotide sequence ID" value="NZ_CP015959.1"/>
</dbReference>
<dbReference type="Gene3D" id="3.40.109.10">
    <property type="entry name" value="NADH Oxidase"/>
    <property type="match status" value="1"/>
</dbReference>
<keyword evidence="4" id="KW-0288">FMN</keyword>
<dbReference type="InterPro" id="IPR000415">
    <property type="entry name" value="Nitroreductase-like"/>
</dbReference>
<sequence>MKRIAPAPLTAQGVREAVDWAIMTRRSVRAFLPTPVSREEVEAILGVARFCATGVNMQPWRVHVVTGEAKDRLTKAIAAIHDDPDQDALLRDAYDYYPREWTSPYIDRRREVGWRLYSLLGIEKGDKVRMHGQFARNYRFFDAPVGLLFTIDRVLGQGSLIDYGMFLQTVMVAARARNLSTCPQAAFLKYHGVIAEMLGIPDDQMLVCGMSMGYADESAIENTLVSEREPVCTFTTFHQNATETTP</sequence>
<reference evidence="8 9" key="1">
    <citation type="journal article" date="2014" name="Genome Announc.">
        <title>Draft Genome Sequence of the Haloacid-Degrading Burkholderia caribensis Strain MBA4.</title>
        <authorList>
            <person name="Pan Y."/>
            <person name="Kong K.F."/>
            <person name="Tsang J.S."/>
        </authorList>
    </citation>
    <scope>NUCLEOTIDE SEQUENCE [LARGE SCALE GENOMIC DNA]</scope>
    <source>
        <strain evidence="8 9">852011</strain>
    </source>
</reference>
<proteinExistence type="inferred from homology"/>
<dbReference type="PANTHER" id="PTHR43673">
    <property type="entry name" value="NAD(P)H NITROREDUCTASE YDGI-RELATED"/>
    <property type="match status" value="1"/>
</dbReference>
<evidence type="ECO:0000256" key="3">
    <source>
        <dbReference type="ARBA" id="ARBA00022630"/>
    </source>
</evidence>
<gene>
    <name evidence="8" type="ORF">A9O66_27990</name>
    <name evidence="7" type="ORF">VOI32_28400</name>
</gene>
<evidence type="ECO:0000256" key="5">
    <source>
        <dbReference type="ARBA" id="ARBA00023002"/>
    </source>
</evidence>
<evidence type="ECO:0000313" key="8">
    <source>
        <dbReference type="EMBL" id="QLB66115.1"/>
    </source>
</evidence>